<evidence type="ECO:0000313" key="8">
    <source>
        <dbReference type="Proteomes" id="UP000076021"/>
    </source>
</evidence>
<evidence type="ECO:0000256" key="1">
    <source>
        <dbReference type="ARBA" id="ARBA00004141"/>
    </source>
</evidence>
<accession>A0A143HDY4</accession>
<evidence type="ECO:0000256" key="2">
    <source>
        <dbReference type="ARBA" id="ARBA00022448"/>
    </source>
</evidence>
<dbReference type="PANTHER" id="PTHR42948">
    <property type="entry name" value="TRANSPORTER"/>
    <property type="match status" value="1"/>
</dbReference>
<evidence type="ECO:0000256" key="3">
    <source>
        <dbReference type="ARBA" id="ARBA00022692"/>
    </source>
</evidence>
<name>A0A143HDY4_9BACL</name>
<sequence length="72" mass="8222">MILTIWIVLGGVKNGIEKARKWMIPLLFMFFIVLAVRSITLDGAFEGIKFMFVPDWSYHTGKTFLLAMGQVL</sequence>
<dbReference type="InterPro" id="IPR000175">
    <property type="entry name" value="Na/ntran_symport"/>
</dbReference>
<dbReference type="RefSeq" id="WP_066789165.1">
    <property type="nucleotide sequence ID" value="NZ_CP014806.1"/>
</dbReference>
<keyword evidence="4 6" id="KW-1133">Transmembrane helix</keyword>
<comment type="subcellular location">
    <subcellularLocation>
        <location evidence="1">Membrane</location>
        <topology evidence="1">Multi-pass membrane protein</topology>
    </subcellularLocation>
</comment>
<keyword evidence="3 6" id="KW-0812">Transmembrane</keyword>
<dbReference type="PANTHER" id="PTHR42948:SF1">
    <property type="entry name" value="TRANSPORTER"/>
    <property type="match status" value="1"/>
</dbReference>
<evidence type="ECO:0000256" key="4">
    <source>
        <dbReference type="ARBA" id="ARBA00022989"/>
    </source>
</evidence>
<dbReference type="Proteomes" id="UP000076021">
    <property type="component" value="Chromosome"/>
</dbReference>
<gene>
    <name evidence="7" type="ORF">ATY39_09745</name>
</gene>
<dbReference type="InterPro" id="IPR037272">
    <property type="entry name" value="SNS_sf"/>
</dbReference>
<evidence type="ECO:0000256" key="6">
    <source>
        <dbReference type="SAM" id="Phobius"/>
    </source>
</evidence>
<dbReference type="PROSITE" id="PS50267">
    <property type="entry name" value="NA_NEUROTRAN_SYMP_3"/>
    <property type="match status" value="1"/>
</dbReference>
<keyword evidence="8" id="KW-1185">Reference proteome</keyword>
<dbReference type="AlphaFoldDB" id="A0A143HDY4"/>
<dbReference type="SUPFAM" id="SSF161070">
    <property type="entry name" value="SNF-like"/>
    <property type="match status" value="1"/>
</dbReference>
<dbReference type="OrthoDB" id="9762833at2"/>
<keyword evidence="5 6" id="KW-0472">Membrane</keyword>
<dbReference type="GO" id="GO:0016020">
    <property type="term" value="C:membrane"/>
    <property type="evidence" value="ECO:0007669"/>
    <property type="project" value="UniProtKB-SubCell"/>
</dbReference>
<dbReference type="KEGG" id="rst:ATY39_09745"/>
<proteinExistence type="predicted"/>
<reference evidence="8" key="2">
    <citation type="submission" date="2016-03" db="EMBL/GenBank/DDBJ databases">
        <authorList>
            <person name="Ploux O."/>
        </authorList>
    </citation>
    <scope>NUCLEOTIDE SEQUENCE [LARGE SCALE GENOMIC DNA]</scope>
    <source>
        <strain evidence="8">PP9</strain>
    </source>
</reference>
<protein>
    <submittedName>
        <fullName evidence="7">Uncharacterized protein</fullName>
    </submittedName>
</protein>
<keyword evidence="2" id="KW-0813">Transport</keyword>
<evidence type="ECO:0000313" key="7">
    <source>
        <dbReference type="EMBL" id="AMW99696.1"/>
    </source>
</evidence>
<evidence type="ECO:0000256" key="5">
    <source>
        <dbReference type="ARBA" id="ARBA00023136"/>
    </source>
</evidence>
<dbReference type="Pfam" id="PF00209">
    <property type="entry name" value="SNF"/>
    <property type="match status" value="1"/>
</dbReference>
<reference evidence="7 8" key="1">
    <citation type="journal article" date="2016" name="Genome Announc.">
        <title>Whole-Genome Sequence of Rummeliibacillus stabekisii Strain PP9 Isolated from Antarctic Soil.</title>
        <authorList>
            <person name="da Mota F.F."/>
            <person name="Vollu R.E."/>
            <person name="Jurelevicius D."/>
            <person name="Seldin L."/>
        </authorList>
    </citation>
    <scope>NUCLEOTIDE SEQUENCE [LARGE SCALE GENOMIC DNA]</scope>
    <source>
        <strain evidence="7 8">PP9</strain>
    </source>
</reference>
<organism evidence="7 8">
    <name type="scientific">Rummeliibacillus stabekisii</name>
    <dbReference type="NCBI Taxonomy" id="241244"/>
    <lineage>
        <taxon>Bacteria</taxon>
        <taxon>Bacillati</taxon>
        <taxon>Bacillota</taxon>
        <taxon>Bacilli</taxon>
        <taxon>Bacillales</taxon>
        <taxon>Caryophanaceae</taxon>
        <taxon>Rummeliibacillus</taxon>
    </lineage>
</organism>
<feature type="transmembrane region" description="Helical" evidence="6">
    <location>
        <begin position="22"/>
        <end position="41"/>
    </location>
</feature>
<dbReference type="EMBL" id="CP014806">
    <property type="protein sequence ID" value="AMW99696.1"/>
    <property type="molecule type" value="Genomic_DNA"/>
</dbReference>